<dbReference type="AlphaFoldDB" id="A0A7V3ZU53"/>
<accession>A0A7V3ZU53</accession>
<name>A0A7V3ZU53_UNCW3</name>
<dbReference type="EMBL" id="DTDR01000024">
    <property type="protein sequence ID" value="HGK63111.1"/>
    <property type="molecule type" value="Genomic_DNA"/>
</dbReference>
<evidence type="ECO:0000313" key="1">
    <source>
        <dbReference type="EMBL" id="HGK63111.1"/>
    </source>
</evidence>
<protein>
    <submittedName>
        <fullName evidence="1">Uncharacterized protein</fullName>
    </submittedName>
</protein>
<reference evidence="1" key="1">
    <citation type="journal article" date="2020" name="mSystems">
        <title>Genome- and Community-Level Interaction Insights into Carbon Utilization and Element Cycling Functions of Hydrothermarchaeota in Hydrothermal Sediment.</title>
        <authorList>
            <person name="Zhou Z."/>
            <person name="Liu Y."/>
            <person name="Xu W."/>
            <person name="Pan J."/>
            <person name="Luo Z.H."/>
            <person name="Li M."/>
        </authorList>
    </citation>
    <scope>NUCLEOTIDE SEQUENCE [LARGE SCALE GENOMIC DNA]</scope>
    <source>
        <strain evidence="1">SpSt-697</strain>
    </source>
</reference>
<sequence>MKKIIFGFLIIGYLYPCIITFSSKELKGKVGEIKTIVVEVKNIHTPCLLPIEESNFEFENVKLVSESKWDTIKPNLFKKIITIQLLKEGKGSLKVKRSCPIQTSSAKLDIVIEKRDFKELKNEVKNLIKKIILGEEISFNYLLITLEEFINTYEKKKIKNEKELYSIAKEIYSYLLKIKAICEKEKE</sequence>
<comment type="caution">
    <text evidence="1">The sequence shown here is derived from an EMBL/GenBank/DDBJ whole genome shotgun (WGS) entry which is preliminary data.</text>
</comment>
<gene>
    <name evidence="1" type="ORF">ENU74_00700</name>
</gene>
<proteinExistence type="predicted"/>
<organism evidence="1">
    <name type="scientific">candidate division WOR-3 bacterium</name>
    <dbReference type="NCBI Taxonomy" id="2052148"/>
    <lineage>
        <taxon>Bacteria</taxon>
        <taxon>Bacteria division WOR-3</taxon>
    </lineage>
</organism>